<dbReference type="Proteomes" id="UP000242886">
    <property type="component" value="Chromosome SDENCHOL"/>
</dbReference>
<evidence type="ECO:0000259" key="5">
    <source>
        <dbReference type="Pfam" id="PF25917"/>
    </source>
</evidence>
<feature type="domain" description="Multidrug resistance protein MdtA-like alpha-helical hairpin" evidence="4">
    <location>
        <begin position="99"/>
        <end position="168"/>
    </location>
</feature>
<dbReference type="GO" id="GO:0005886">
    <property type="term" value="C:plasma membrane"/>
    <property type="evidence" value="ECO:0007669"/>
    <property type="project" value="UniProtKB-SubCell"/>
</dbReference>
<dbReference type="Pfam" id="PF25944">
    <property type="entry name" value="Beta-barrel_RND"/>
    <property type="match status" value="1"/>
</dbReference>
<dbReference type="AlphaFoldDB" id="A0A7Z7MVB6"/>
<feature type="domain" description="Multidrug resistance protein MdtA-like beta-barrel" evidence="6">
    <location>
        <begin position="205"/>
        <end position="291"/>
    </location>
</feature>
<dbReference type="GO" id="GO:0046677">
    <property type="term" value="P:response to antibiotic"/>
    <property type="evidence" value="ECO:0007669"/>
    <property type="project" value="TreeGrafter"/>
</dbReference>
<dbReference type="InterPro" id="IPR058624">
    <property type="entry name" value="MdtA-like_HH"/>
</dbReference>
<gene>
    <name evidence="8" type="primary">acrA</name>
    <name evidence="8" type="ORF">SDENCHOL_20222</name>
</gene>
<evidence type="ECO:0000259" key="6">
    <source>
        <dbReference type="Pfam" id="PF25944"/>
    </source>
</evidence>
<dbReference type="Gene3D" id="2.40.420.20">
    <property type="match status" value="1"/>
</dbReference>
<dbReference type="Gene3D" id="2.40.50.100">
    <property type="match status" value="1"/>
</dbReference>
<dbReference type="InterPro" id="IPR058625">
    <property type="entry name" value="MdtA-like_BSH"/>
</dbReference>
<proteinExistence type="inferred from homology"/>
<comment type="subcellular location">
    <subcellularLocation>
        <location evidence="1">Cell envelope</location>
    </subcellularLocation>
</comment>
<comment type="similarity">
    <text evidence="2">Belongs to the membrane fusion protein (MFP) (TC 8.A.1) family.</text>
</comment>
<evidence type="ECO:0000256" key="1">
    <source>
        <dbReference type="ARBA" id="ARBA00004196"/>
    </source>
</evidence>
<accession>A0A7Z7MVB6</accession>
<dbReference type="PANTHER" id="PTHR30158">
    <property type="entry name" value="ACRA/E-RELATED COMPONENT OF DRUG EFFLUX TRANSPORTER"/>
    <property type="match status" value="1"/>
</dbReference>
<dbReference type="Pfam" id="PF25876">
    <property type="entry name" value="HH_MFP_RND"/>
    <property type="match status" value="1"/>
</dbReference>
<keyword evidence="9" id="KW-1185">Reference proteome</keyword>
<dbReference type="InterPro" id="IPR006143">
    <property type="entry name" value="RND_pump_MFP"/>
</dbReference>
<protein>
    <submittedName>
        <fullName evidence="8">Multidrug efflux system</fullName>
    </submittedName>
</protein>
<dbReference type="InterPro" id="IPR058626">
    <property type="entry name" value="MdtA-like_b-barrel"/>
</dbReference>
<dbReference type="InterPro" id="IPR058627">
    <property type="entry name" value="MdtA-like_C"/>
</dbReference>
<feature type="domain" description="Multidrug resistance protein MdtA-like barrel-sandwich hybrid" evidence="5">
    <location>
        <begin position="58"/>
        <end position="201"/>
    </location>
</feature>
<evidence type="ECO:0000259" key="7">
    <source>
        <dbReference type="Pfam" id="PF25967"/>
    </source>
</evidence>
<dbReference type="Pfam" id="PF25967">
    <property type="entry name" value="RND-MFP_C"/>
    <property type="match status" value="1"/>
</dbReference>
<dbReference type="PANTHER" id="PTHR30158:SF24">
    <property type="entry name" value="HLYD FAMILY SECRETION PROTEIN"/>
    <property type="match status" value="1"/>
</dbReference>
<sequence>MSLGALLTTALLSVGACGQSGGEQAAGTPPPAPVDVITAQAAAHTVSSELPGRIEAVRSAEVRARVAGIVLQRHFKEGSLVKAGQLLFQIDPAPLRAALAHAEGSLARAEADIFDAQARLKRYTELVDIEAVSRQEFDAAQASLKSAEAARRMAQAEVATARLNLDYAQVKAPISGRIGRALVSEGALVGQDEATPLAIIQQLDPVYADFQQPLAAALQLQQQLKQTDRAASPSPALPLAISIAGVAQPRQGRLLFSDVSVERSTGQILLRGEFPNPDGLLLPGMYVRVHVPGLSFAQAYRLPQRAVSHLPDGTAQVMLVDAENKVEARAVQTVAMQGGDWIIAAGLQPGERVIVNAATSLPPGAPVAIARTDGAADGIDAAAPVQ</sequence>
<dbReference type="Gene3D" id="1.10.287.470">
    <property type="entry name" value="Helix hairpin bin"/>
    <property type="match status" value="1"/>
</dbReference>
<feature type="coiled-coil region" evidence="3">
    <location>
        <begin position="106"/>
        <end position="164"/>
    </location>
</feature>
<feature type="domain" description="Multidrug resistance protein MdtA-like C-terminal permuted SH3" evidence="7">
    <location>
        <begin position="302"/>
        <end position="356"/>
    </location>
</feature>
<evidence type="ECO:0000259" key="4">
    <source>
        <dbReference type="Pfam" id="PF25876"/>
    </source>
</evidence>
<organism evidence="8 9">
    <name type="scientific">Sterolibacterium denitrificans</name>
    <dbReference type="NCBI Taxonomy" id="157592"/>
    <lineage>
        <taxon>Bacteria</taxon>
        <taxon>Pseudomonadati</taxon>
        <taxon>Pseudomonadota</taxon>
        <taxon>Betaproteobacteria</taxon>
        <taxon>Nitrosomonadales</taxon>
        <taxon>Sterolibacteriaceae</taxon>
        <taxon>Sterolibacterium</taxon>
    </lineage>
</organism>
<evidence type="ECO:0000313" key="8">
    <source>
        <dbReference type="EMBL" id="SMB26806.1"/>
    </source>
</evidence>
<dbReference type="GO" id="GO:0022857">
    <property type="term" value="F:transmembrane transporter activity"/>
    <property type="evidence" value="ECO:0007669"/>
    <property type="project" value="InterPro"/>
</dbReference>
<dbReference type="Pfam" id="PF25917">
    <property type="entry name" value="BSH_RND"/>
    <property type="match status" value="1"/>
</dbReference>
<dbReference type="EMBL" id="LT837803">
    <property type="protein sequence ID" value="SMB26806.1"/>
    <property type="molecule type" value="Genomic_DNA"/>
</dbReference>
<keyword evidence="3" id="KW-0175">Coiled coil</keyword>
<evidence type="ECO:0000313" key="9">
    <source>
        <dbReference type="Proteomes" id="UP000242886"/>
    </source>
</evidence>
<reference evidence="8" key="1">
    <citation type="submission" date="2017-03" db="EMBL/GenBank/DDBJ databases">
        <authorList>
            <consortium name="AG Boll"/>
        </authorList>
    </citation>
    <scope>NUCLEOTIDE SEQUENCE [LARGE SCALE GENOMIC DNA]</scope>
    <source>
        <strain evidence="8">Chol</strain>
    </source>
</reference>
<evidence type="ECO:0000256" key="2">
    <source>
        <dbReference type="ARBA" id="ARBA00009477"/>
    </source>
</evidence>
<dbReference type="SUPFAM" id="SSF111369">
    <property type="entry name" value="HlyD-like secretion proteins"/>
    <property type="match status" value="1"/>
</dbReference>
<dbReference type="Gene3D" id="2.40.30.170">
    <property type="match status" value="1"/>
</dbReference>
<evidence type="ECO:0000256" key="3">
    <source>
        <dbReference type="SAM" id="Coils"/>
    </source>
</evidence>
<name>A0A7Z7MVB6_9PROT</name>
<dbReference type="NCBIfam" id="TIGR01730">
    <property type="entry name" value="RND_mfp"/>
    <property type="match status" value="1"/>
</dbReference>